<dbReference type="InterPro" id="IPR027417">
    <property type="entry name" value="P-loop_NTPase"/>
</dbReference>
<evidence type="ECO:0000256" key="2">
    <source>
        <dbReference type="ARBA" id="ARBA00022840"/>
    </source>
</evidence>
<feature type="region of interest" description="Disordered" evidence="3">
    <location>
        <begin position="1"/>
        <end position="21"/>
    </location>
</feature>
<dbReference type="InterPro" id="IPR050625">
    <property type="entry name" value="ParA/MinD_ATPase"/>
</dbReference>
<keyword evidence="6" id="KW-1185">Reference proteome</keyword>
<accession>A0A2M9FYA2</accession>
<dbReference type="PIRSF" id="PIRSF003092">
    <property type="entry name" value="MinD"/>
    <property type="match status" value="1"/>
</dbReference>
<proteinExistence type="predicted"/>
<dbReference type="EMBL" id="PHIG01000044">
    <property type="protein sequence ID" value="PJK28443.1"/>
    <property type="molecule type" value="Genomic_DNA"/>
</dbReference>
<dbReference type="PANTHER" id="PTHR43384:SF4">
    <property type="entry name" value="CELLULOSE BIOSYNTHESIS PROTEIN BCSQ-RELATED"/>
    <property type="match status" value="1"/>
</dbReference>
<dbReference type="InterPro" id="IPR002586">
    <property type="entry name" value="CobQ/CobB/MinD/ParA_Nub-bd_dom"/>
</dbReference>
<dbReference type="Proteomes" id="UP000229498">
    <property type="component" value="Unassembled WGS sequence"/>
</dbReference>
<dbReference type="InterPro" id="IPR025501">
    <property type="entry name" value="MinD_FleN"/>
</dbReference>
<evidence type="ECO:0000259" key="4">
    <source>
        <dbReference type="Pfam" id="PF01656"/>
    </source>
</evidence>
<dbReference type="SUPFAM" id="SSF52540">
    <property type="entry name" value="P-loop containing nucleoside triphosphate hydrolases"/>
    <property type="match status" value="1"/>
</dbReference>
<keyword evidence="1" id="KW-0547">Nucleotide-binding</keyword>
<evidence type="ECO:0000313" key="6">
    <source>
        <dbReference type="Proteomes" id="UP000229498"/>
    </source>
</evidence>
<dbReference type="GO" id="GO:0005829">
    <property type="term" value="C:cytosol"/>
    <property type="evidence" value="ECO:0007669"/>
    <property type="project" value="TreeGrafter"/>
</dbReference>
<gene>
    <name evidence="5" type="ORF">CVT23_17235</name>
</gene>
<feature type="domain" description="CobQ/CobB/MinD/ParA nucleotide binding" evidence="4">
    <location>
        <begin position="27"/>
        <end position="244"/>
    </location>
</feature>
<protein>
    <submittedName>
        <fullName evidence="5">Cobyrinic acid a,c-diamide synthase</fullName>
    </submittedName>
</protein>
<sequence length="267" mass="28102">MNQHPARSRSQDGPAGHPSARLGANMISVASGKGGVGKTWFAITLAHTMRRAGRKVLLFDGDLGLANVDIQLGLSPARDLSEALTGQASFREVVTQDPATGVDVVAGRSGTARLADAGAAQLDMLRRGLTLVGDTYDSVILDLGAGVDRAVRTLAANAGPLLVVTNEEPTAITDAYALIKLIHGADAGADIRVVINLASNQRDGERTYEKLRTACENFLGFAPSLAGIVRRDSRVPDAIRRQTPLLKRHPTSLAGEDVERIARGLTG</sequence>
<dbReference type="GO" id="GO:0016887">
    <property type="term" value="F:ATP hydrolysis activity"/>
    <property type="evidence" value="ECO:0007669"/>
    <property type="project" value="TreeGrafter"/>
</dbReference>
<evidence type="ECO:0000256" key="1">
    <source>
        <dbReference type="ARBA" id="ARBA00022741"/>
    </source>
</evidence>
<reference evidence="5 6" key="1">
    <citation type="submission" date="2017-11" db="EMBL/GenBank/DDBJ databases">
        <title>Draft genome sequence of Rhizobiales bacterium SY3-13.</title>
        <authorList>
            <person name="Sun C."/>
        </authorList>
    </citation>
    <scope>NUCLEOTIDE SEQUENCE [LARGE SCALE GENOMIC DNA]</scope>
    <source>
        <strain evidence="5 6">SY3-13</strain>
    </source>
</reference>
<dbReference type="AlphaFoldDB" id="A0A2M9FYA2"/>
<dbReference type="Gene3D" id="3.40.50.300">
    <property type="entry name" value="P-loop containing nucleotide triphosphate hydrolases"/>
    <property type="match status" value="1"/>
</dbReference>
<evidence type="ECO:0000313" key="5">
    <source>
        <dbReference type="EMBL" id="PJK28443.1"/>
    </source>
</evidence>
<evidence type="ECO:0000256" key="3">
    <source>
        <dbReference type="SAM" id="MobiDB-lite"/>
    </source>
</evidence>
<organism evidence="5 6">
    <name type="scientific">Minwuia thermotolerans</name>
    <dbReference type="NCBI Taxonomy" id="2056226"/>
    <lineage>
        <taxon>Bacteria</taxon>
        <taxon>Pseudomonadati</taxon>
        <taxon>Pseudomonadota</taxon>
        <taxon>Alphaproteobacteria</taxon>
        <taxon>Minwuiales</taxon>
        <taxon>Minwuiaceae</taxon>
        <taxon>Minwuia</taxon>
    </lineage>
</organism>
<keyword evidence="2" id="KW-0067">ATP-binding</keyword>
<dbReference type="InterPro" id="IPR033875">
    <property type="entry name" value="FlhG"/>
</dbReference>
<dbReference type="OrthoDB" id="9816297at2"/>
<dbReference type="CDD" id="cd02038">
    <property type="entry name" value="FlhG-like"/>
    <property type="match status" value="1"/>
</dbReference>
<dbReference type="PANTHER" id="PTHR43384">
    <property type="entry name" value="SEPTUM SITE-DETERMINING PROTEIN MIND HOMOLOG, CHLOROPLASTIC-RELATED"/>
    <property type="match status" value="1"/>
</dbReference>
<dbReference type="RefSeq" id="WP_109795743.1">
    <property type="nucleotide sequence ID" value="NZ_PHIG01000044.1"/>
</dbReference>
<dbReference type="GO" id="GO:0005524">
    <property type="term" value="F:ATP binding"/>
    <property type="evidence" value="ECO:0007669"/>
    <property type="project" value="UniProtKB-KW"/>
</dbReference>
<dbReference type="Pfam" id="PF01656">
    <property type="entry name" value="CbiA"/>
    <property type="match status" value="1"/>
</dbReference>
<comment type="caution">
    <text evidence="5">The sequence shown here is derived from an EMBL/GenBank/DDBJ whole genome shotgun (WGS) entry which is preliminary data.</text>
</comment>
<dbReference type="GO" id="GO:0051782">
    <property type="term" value="P:negative regulation of cell division"/>
    <property type="evidence" value="ECO:0007669"/>
    <property type="project" value="TreeGrafter"/>
</dbReference>
<name>A0A2M9FYA2_9PROT</name>
<dbReference type="GO" id="GO:0009898">
    <property type="term" value="C:cytoplasmic side of plasma membrane"/>
    <property type="evidence" value="ECO:0007669"/>
    <property type="project" value="TreeGrafter"/>
</dbReference>